<sequence length="44" mass="4961">MARDAEPDLHGLITARMGELEPLTEKVSQQLQEVRDSPVMVKQI</sequence>
<name>A0ABY7NYD9_9ACTN</name>
<evidence type="ECO:0000313" key="2">
    <source>
        <dbReference type="Proteomes" id="UP001212326"/>
    </source>
</evidence>
<proteinExistence type="predicted"/>
<accession>A0ABY7NYD9</accession>
<dbReference type="Proteomes" id="UP001212326">
    <property type="component" value="Chromosome"/>
</dbReference>
<protein>
    <submittedName>
        <fullName evidence="1">Uncharacterized protein</fullName>
    </submittedName>
</protein>
<gene>
    <name evidence="1" type="ORF">O1G22_01340</name>
</gene>
<keyword evidence="2" id="KW-1185">Reference proteome</keyword>
<evidence type="ECO:0000313" key="1">
    <source>
        <dbReference type="EMBL" id="WBO61601.1"/>
    </source>
</evidence>
<organism evidence="1 2">
    <name type="scientific">Streptomyces camelliae</name>
    <dbReference type="NCBI Taxonomy" id="3004093"/>
    <lineage>
        <taxon>Bacteria</taxon>
        <taxon>Bacillati</taxon>
        <taxon>Actinomycetota</taxon>
        <taxon>Actinomycetes</taxon>
        <taxon>Kitasatosporales</taxon>
        <taxon>Streptomycetaceae</taxon>
        <taxon>Streptomyces</taxon>
    </lineage>
</organism>
<dbReference type="EMBL" id="CP115300">
    <property type="protein sequence ID" value="WBO61601.1"/>
    <property type="molecule type" value="Genomic_DNA"/>
</dbReference>
<reference evidence="1 2" key="1">
    <citation type="submission" date="2022-12" db="EMBL/GenBank/DDBJ databases">
        <authorList>
            <person name="Mo P."/>
        </authorList>
    </citation>
    <scope>NUCLEOTIDE SEQUENCE [LARGE SCALE GENOMIC DNA]</scope>
    <source>
        <strain evidence="1 2">HUAS 2-6</strain>
    </source>
</reference>
<dbReference type="RefSeq" id="WP_270079561.1">
    <property type="nucleotide sequence ID" value="NZ_CP115300.1"/>
</dbReference>